<dbReference type="KEGG" id="seds:AAY24_04145"/>
<organism evidence="5 6">
    <name type="scientific">Sedimenticola thiotaurini</name>
    <dbReference type="NCBI Taxonomy" id="1543721"/>
    <lineage>
        <taxon>Bacteria</taxon>
        <taxon>Pseudomonadati</taxon>
        <taxon>Pseudomonadota</taxon>
        <taxon>Gammaproteobacteria</taxon>
        <taxon>Chromatiales</taxon>
        <taxon>Sedimenticolaceae</taxon>
        <taxon>Sedimenticola</taxon>
    </lineage>
</organism>
<reference evidence="5 6" key="1">
    <citation type="journal article" date="2015" name="Genome Announc.">
        <title>Complete Genome Sequence of Sedimenticola thiotaurini Strain SIP-G1, a Polyphosphate- and Polyhydroxyalkanoate-Accumulating Sulfur-Oxidizing Gammaproteobacterium Isolated from Salt Marsh Sediments.</title>
        <authorList>
            <person name="Flood B.E."/>
            <person name="Jones D.S."/>
            <person name="Bailey J.V."/>
        </authorList>
    </citation>
    <scope>NUCLEOTIDE SEQUENCE [LARGE SCALE GENOMIC DNA]</scope>
    <source>
        <strain evidence="5 6">SIP-G1</strain>
    </source>
</reference>
<evidence type="ECO:0000256" key="3">
    <source>
        <dbReference type="PIRNR" id="PIRNR006223"/>
    </source>
</evidence>
<dbReference type="AlphaFoldDB" id="A0A0F7JYH3"/>
<dbReference type="GO" id="GO:0016740">
    <property type="term" value="F:transferase activity"/>
    <property type="evidence" value="ECO:0007669"/>
    <property type="project" value="UniProtKB-KW"/>
</dbReference>
<sequence>MSVEIPQRDGDGYLVDMNTWTPEIGKAMADADGVVLDDEKWEQILKAREYYEEHAVVPPIRKFAKYLGAPSKEMFNLWLTGPMKPITKYGGLPKPTGCV</sequence>
<dbReference type="PANTHER" id="PTHR37010">
    <property type="entry name" value="SULFURTRANSFERASE TUSE"/>
    <property type="match status" value="1"/>
</dbReference>
<dbReference type="Proteomes" id="UP000034410">
    <property type="component" value="Chromosome"/>
</dbReference>
<dbReference type="InterPro" id="IPR043163">
    <property type="entry name" value="DsrC-like_N"/>
</dbReference>
<dbReference type="Pfam" id="PF04358">
    <property type="entry name" value="DsrC"/>
    <property type="match status" value="1"/>
</dbReference>
<dbReference type="RefSeq" id="WP_046858619.1">
    <property type="nucleotide sequence ID" value="NZ_CP011412.1"/>
</dbReference>
<dbReference type="PIRSF" id="PIRSF006223">
    <property type="entry name" value="DsrC_TusE"/>
    <property type="match status" value="1"/>
</dbReference>
<comment type="function">
    <text evidence="3">Part of a sulfur-relay system.</text>
</comment>
<feature type="active site" description="Cysteine persulfide intermediate" evidence="4">
    <location>
        <position position="98"/>
    </location>
</feature>
<comment type="subcellular location">
    <subcellularLocation>
        <location evidence="1">Cytoplasm</location>
    </subcellularLocation>
</comment>
<evidence type="ECO:0000256" key="2">
    <source>
        <dbReference type="ARBA" id="ARBA00022490"/>
    </source>
</evidence>
<dbReference type="PANTHER" id="PTHR37010:SF1">
    <property type="entry name" value="SULFURTRANSFERASE TUSE"/>
    <property type="match status" value="1"/>
</dbReference>
<dbReference type="EC" id="2.8.1.-" evidence="3"/>
<dbReference type="PATRIC" id="fig|1543721.4.peg.866"/>
<keyword evidence="3" id="KW-0808">Transferase</keyword>
<dbReference type="GO" id="GO:0097163">
    <property type="term" value="F:sulfur carrier activity"/>
    <property type="evidence" value="ECO:0007669"/>
    <property type="project" value="TreeGrafter"/>
</dbReference>
<evidence type="ECO:0000313" key="5">
    <source>
        <dbReference type="EMBL" id="AKH19683.1"/>
    </source>
</evidence>
<dbReference type="Gene3D" id="1.10.10.370">
    <property type="entry name" value="DsrC-like protein, C-terminal domain"/>
    <property type="match status" value="1"/>
</dbReference>
<protein>
    <recommendedName>
        <fullName evidence="3">Sulfurtransferase</fullName>
        <ecNumber evidence="3">2.8.1.-</ecNumber>
    </recommendedName>
</protein>
<evidence type="ECO:0000256" key="4">
    <source>
        <dbReference type="PIRSR" id="PIRSR006223-50"/>
    </source>
</evidence>
<gene>
    <name evidence="5" type="ORF">AAY24_04145</name>
</gene>
<dbReference type="GO" id="GO:0002143">
    <property type="term" value="P:tRNA wobble position uridine thiolation"/>
    <property type="evidence" value="ECO:0007669"/>
    <property type="project" value="TreeGrafter"/>
</dbReference>
<dbReference type="GO" id="GO:0005737">
    <property type="term" value="C:cytoplasm"/>
    <property type="evidence" value="ECO:0007669"/>
    <property type="project" value="UniProtKB-SubCell"/>
</dbReference>
<dbReference type="SUPFAM" id="SSF69721">
    <property type="entry name" value="DsrC, the gamma subunit of dissimilatory sulfite reductase"/>
    <property type="match status" value="1"/>
</dbReference>
<dbReference type="InterPro" id="IPR042072">
    <property type="entry name" value="DsrC-like_C"/>
</dbReference>
<keyword evidence="2" id="KW-0963">Cytoplasm</keyword>
<comment type="similarity">
    <text evidence="3">Belongs to the dsrC/tusE family.</text>
</comment>
<dbReference type="InterPro" id="IPR025526">
    <property type="entry name" value="DsrC-like_dom_sf"/>
</dbReference>
<proteinExistence type="inferred from homology"/>
<dbReference type="Gene3D" id="3.30.1420.10">
    <property type="match status" value="1"/>
</dbReference>
<name>A0A0F7JYH3_9GAMM</name>
<accession>A0A0F7JYH3</accession>
<dbReference type="NCBIfam" id="TIGR03342">
    <property type="entry name" value="dsrC_tusE_dsvC"/>
    <property type="match status" value="1"/>
</dbReference>
<keyword evidence="6" id="KW-1185">Reference proteome</keyword>
<dbReference type="InterPro" id="IPR007453">
    <property type="entry name" value="DsrC/TusE"/>
</dbReference>
<dbReference type="EMBL" id="CP011412">
    <property type="protein sequence ID" value="AKH19683.1"/>
    <property type="molecule type" value="Genomic_DNA"/>
</dbReference>
<evidence type="ECO:0000256" key="1">
    <source>
        <dbReference type="ARBA" id="ARBA00004496"/>
    </source>
</evidence>
<evidence type="ECO:0000313" key="6">
    <source>
        <dbReference type="Proteomes" id="UP000034410"/>
    </source>
</evidence>